<keyword evidence="1 2" id="KW-0378">Hydrolase</keyword>
<sequence length="180" mass="20712">MTVKRLFFGIGIDESGQQQIHDWLTHQVISRKRLLRPANLHLTLAFLAEVDEKLIPELIAFARTLDFTAFSLMFKDTGYWPHNGIFYLKPVEHPPALLDLANTLRDHASNLGLYQNPFGFAPHITLLRGEKPRPNVHADFPSLHQTIRSFHLYHSHRDERGLVYEPIATFTATNCHDHLS</sequence>
<dbReference type="EMBL" id="JBHRSD010000010">
    <property type="protein sequence ID" value="MFC3031705.1"/>
    <property type="molecule type" value="Genomic_DNA"/>
</dbReference>
<dbReference type="PANTHER" id="PTHR35561:SF1">
    <property type="entry name" value="RNA 2',3'-CYCLIC PHOSPHODIESTERASE"/>
    <property type="match status" value="1"/>
</dbReference>
<evidence type="ECO:0000256" key="2">
    <source>
        <dbReference type="HAMAP-Rule" id="MF_01940"/>
    </source>
</evidence>
<dbReference type="PANTHER" id="PTHR35561">
    <property type="entry name" value="RNA 2',3'-CYCLIC PHOSPHODIESTERASE"/>
    <property type="match status" value="1"/>
</dbReference>
<feature type="active site" description="Proton acceptor" evidence="2">
    <location>
        <position position="123"/>
    </location>
</feature>
<keyword evidence="4" id="KW-1185">Reference proteome</keyword>
<dbReference type="InterPro" id="IPR004175">
    <property type="entry name" value="RNA_CPDase"/>
</dbReference>
<comment type="similarity">
    <text evidence="2">Belongs to the 2H phosphoesterase superfamily. ThpR family.</text>
</comment>
<protein>
    <recommendedName>
        <fullName evidence="2">RNA 2',3'-cyclic phosphodiesterase</fullName>
        <shortName evidence="2">RNA 2',3'-CPDase</shortName>
        <ecNumber evidence="2">3.1.4.58</ecNumber>
    </recommendedName>
</protein>
<comment type="function">
    <text evidence="2">Hydrolyzes RNA 2',3'-cyclic phosphodiester to an RNA 2'-phosphomonoester.</text>
</comment>
<dbReference type="Gene3D" id="3.90.1140.10">
    <property type="entry name" value="Cyclic phosphodiesterase"/>
    <property type="match status" value="1"/>
</dbReference>
<accession>A0ABV7CGH7</accession>
<dbReference type="RefSeq" id="WP_377121214.1">
    <property type="nucleotide sequence ID" value="NZ_JBHRSD010000010.1"/>
</dbReference>
<comment type="catalytic activity">
    <reaction evidence="2">
        <text>a 3'-end 2',3'-cyclophospho-ribonucleotide-RNA + H2O = a 3'-end 2'-phospho-ribonucleotide-RNA + H(+)</text>
        <dbReference type="Rhea" id="RHEA:11828"/>
        <dbReference type="Rhea" id="RHEA-COMP:10464"/>
        <dbReference type="Rhea" id="RHEA-COMP:17353"/>
        <dbReference type="ChEBI" id="CHEBI:15377"/>
        <dbReference type="ChEBI" id="CHEBI:15378"/>
        <dbReference type="ChEBI" id="CHEBI:83064"/>
        <dbReference type="ChEBI" id="CHEBI:173113"/>
        <dbReference type="EC" id="3.1.4.58"/>
    </reaction>
</comment>
<evidence type="ECO:0000256" key="1">
    <source>
        <dbReference type="ARBA" id="ARBA00022801"/>
    </source>
</evidence>
<dbReference type="SUPFAM" id="SSF55144">
    <property type="entry name" value="LigT-like"/>
    <property type="match status" value="1"/>
</dbReference>
<proteinExistence type="inferred from homology"/>
<dbReference type="Pfam" id="PF13563">
    <property type="entry name" value="2_5_RNA_ligase2"/>
    <property type="match status" value="1"/>
</dbReference>
<feature type="active site" description="Proton donor" evidence="2">
    <location>
        <position position="41"/>
    </location>
</feature>
<comment type="caution">
    <text evidence="3">The sequence shown here is derived from an EMBL/GenBank/DDBJ whole genome shotgun (WGS) entry which is preliminary data.</text>
</comment>
<feature type="short sequence motif" description="HXTX 1" evidence="2">
    <location>
        <begin position="41"/>
        <end position="44"/>
    </location>
</feature>
<dbReference type="NCBIfam" id="TIGR02258">
    <property type="entry name" value="2_5_ligase"/>
    <property type="match status" value="1"/>
</dbReference>
<evidence type="ECO:0000313" key="4">
    <source>
        <dbReference type="Proteomes" id="UP001595453"/>
    </source>
</evidence>
<gene>
    <name evidence="3" type="primary">thpR</name>
    <name evidence="3" type="ORF">ACFOEE_04130</name>
</gene>
<name>A0ABV7CGH7_9GAMM</name>
<organism evidence="3 4">
    <name type="scientific">Pseudoalteromonas fenneropenaei</name>
    <dbReference type="NCBI Taxonomy" id="1737459"/>
    <lineage>
        <taxon>Bacteria</taxon>
        <taxon>Pseudomonadati</taxon>
        <taxon>Pseudomonadota</taxon>
        <taxon>Gammaproteobacteria</taxon>
        <taxon>Alteromonadales</taxon>
        <taxon>Pseudoalteromonadaceae</taxon>
        <taxon>Pseudoalteromonas</taxon>
    </lineage>
</organism>
<dbReference type="EC" id="3.1.4.58" evidence="2"/>
<dbReference type="InterPro" id="IPR009097">
    <property type="entry name" value="Cyclic_Pdiesterase"/>
</dbReference>
<feature type="short sequence motif" description="HXTX 2" evidence="2">
    <location>
        <begin position="123"/>
        <end position="126"/>
    </location>
</feature>
<evidence type="ECO:0000313" key="3">
    <source>
        <dbReference type="EMBL" id="MFC3031705.1"/>
    </source>
</evidence>
<reference evidence="4" key="1">
    <citation type="journal article" date="2019" name="Int. J. Syst. Evol. Microbiol.">
        <title>The Global Catalogue of Microorganisms (GCM) 10K type strain sequencing project: providing services to taxonomists for standard genome sequencing and annotation.</title>
        <authorList>
            <consortium name="The Broad Institute Genomics Platform"/>
            <consortium name="The Broad Institute Genome Sequencing Center for Infectious Disease"/>
            <person name="Wu L."/>
            <person name="Ma J."/>
        </authorList>
    </citation>
    <scope>NUCLEOTIDE SEQUENCE [LARGE SCALE GENOMIC DNA]</scope>
    <source>
        <strain evidence="4">KCTC 42730</strain>
    </source>
</reference>
<dbReference type="Proteomes" id="UP001595453">
    <property type="component" value="Unassembled WGS sequence"/>
</dbReference>
<dbReference type="HAMAP" id="MF_01940">
    <property type="entry name" value="RNA_CPDase"/>
    <property type="match status" value="1"/>
</dbReference>